<gene>
    <name evidence="18" type="ORF">E0Z10_g7174</name>
</gene>
<dbReference type="OrthoDB" id="10261375at2759"/>
<evidence type="ECO:0000256" key="6">
    <source>
        <dbReference type="ARBA" id="ARBA00022741"/>
    </source>
</evidence>
<dbReference type="InterPro" id="IPR014001">
    <property type="entry name" value="Helicase_ATP-bd"/>
</dbReference>
<protein>
    <recommendedName>
        <fullName evidence="4">RNA helicase</fullName>
        <ecNumber evidence="4">3.6.4.13</ecNumber>
    </recommendedName>
</protein>
<evidence type="ECO:0000256" key="13">
    <source>
        <dbReference type="PROSITE-ProRule" id="PRU00552"/>
    </source>
</evidence>
<reference evidence="18 19" key="1">
    <citation type="submission" date="2019-03" db="EMBL/GenBank/DDBJ databases">
        <title>Draft genome sequence of Xylaria hypoxylon DSM 108379, a ubiquitous saprotrophic-parasitic fungi on hardwood.</title>
        <authorList>
            <person name="Buettner E."/>
            <person name="Leonhardt S."/>
            <person name="Gebauer A.M."/>
            <person name="Liers C."/>
            <person name="Hofrichter M."/>
            <person name="Kellner H."/>
        </authorList>
    </citation>
    <scope>NUCLEOTIDE SEQUENCE [LARGE SCALE GENOMIC DNA]</scope>
    <source>
        <strain evidence="18 19">DSM 108379</strain>
    </source>
</reference>
<dbReference type="Pfam" id="PF08147">
    <property type="entry name" value="DBP10CT"/>
    <property type="match status" value="1"/>
</dbReference>
<keyword evidence="19" id="KW-1185">Reference proteome</keyword>
<name>A0A4Z0YRC9_9PEZI</name>
<keyword evidence="6" id="KW-0547">Nucleotide-binding</keyword>
<evidence type="ECO:0000256" key="4">
    <source>
        <dbReference type="ARBA" id="ARBA00012552"/>
    </source>
</evidence>
<feature type="domain" description="Helicase C-terminal" evidence="16">
    <location>
        <begin position="362"/>
        <end position="526"/>
    </location>
</feature>
<keyword evidence="7" id="KW-0378">Hydrolase</keyword>
<feature type="compositionally biased region" description="Basic and acidic residues" evidence="14">
    <location>
        <begin position="374"/>
        <end position="383"/>
    </location>
</feature>
<dbReference type="PROSITE" id="PS51192">
    <property type="entry name" value="HELICASE_ATP_BIND_1"/>
    <property type="match status" value="1"/>
</dbReference>
<dbReference type="PANTHER" id="PTHR47959">
    <property type="entry name" value="ATP-DEPENDENT RNA HELICASE RHLE-RELATED"/>
    <property type="match status" value="1"/>
</dbReference>
<evidence type="ECO:0000256" key="14">
    <source>
        <dbReference type="SAM" id="MobiDB-lite"/>
    </source>
</evidence>
<dbReference type="CDD" id="cd18787">
    <property type="entry name" value="SF2_C_DEAD"/>
    <property type="match status" value="1"/>
</dbReference>
<keyword evidence="11" id="KW-0539">Nucleus</keyword>
<dbReference type="InterPro" id="IPR012541">
    <property type="entry name" value="DBP10_C"/>
</dbReference>
<feature type="compositionally biased region" description="Acidic residues" evidence="14">
    <location>
        <begin position="660"/>
        <end position="686"/>
    </location>
</feature>
<evidence type="ECO:0000256" key="12">
    <source>
        <dbReference type="ARBA" id="ARBA00047984"/>
    </source>
</evidence>
<dbReference type="GO" id="GO:0005524">
    <property type="term" value="F:ATP binding"/>
    <property type="evidence" value="ECO:0007669"/>
    <property type="project" value="UniProtKB-KW"/>
</dbReference>
<evidence type="ECO:0000313" key="18">
    <source>
        <dbReference type="EMBL" id="TGJ81600.1"/>
    </source>
</evidence>
<feature type="compositionally biased region" description="Acidic residues" evidence="14">
    <location>
        <begin position="694"/>
        <end position="711"/>
    </location>
</feature>
<dbReference type="PANTHER" id="PTHR47959:SF8">
    <property type="entry name" value="RNA HELICASE"/>
    <property type="match status" value="1"/>
</dbReference>
<dbReference type="AlphaFoldDB" id="A0A4Z0YRC9"/>
<dbReference type="InterPro" id="IPR027417">
    <property type="entry name" value="P-loop_NTPase"/>
</dbReference>
<feature type="short sequence motif" description="Q motif" evidence="13">
    <location>
        <begin position="87"/>
        <end position="115"/>
    </location>
</feature>
<evidence type="ECO:0000259" key="17">
    <source>
        <dbReference type="PROSITE" id="PS51195"/>
    </source>
</evidence>
<dbReference type="GO" id="GO:0005829">
    <property type="term" value="C:cytosol"/>
    <property type="evidence" value="ECO:0007669"/>
    <property type="project" value="TreeGrafter"/>
</dbReference>
<dbReference type="EC" id="3.6.4.13" evidence="4"/>
<comment type="function">
    <text evidence="1">ATP-binding RNA helicase involved in the biogenesis of 60S ribosomal subunits and is required for the normal formation of 25S and 5.8S rRNAs.</text>
</comment>
<feature type="region of interest" description="Disordered" evidence="14">
    <location>
        <begin position="652"/>
        <end position="732"/>
    </location>
</feature>
<evidence type="ECO:0000256" key="7">
    <source>
        <dbReference type="ARBA" id="ARBA00022801"/>
    </source>
</evidence>
<feature type="compositionally biased region" description="Basic and acidic residues" evidence="14">
    <location>
        <begin position="862"/>
        <end position="920"/>
    </location>
</feature>
<feature type="region of interest" description="Disordered" evidence="14">
    <location>
        <begin position="815"/>
        <end position="929"/>
    </location>
</feature>
<dbReference type="InterPro" id="IPR001650">
    <property type="entry name" value="Helicase_C-like"/>
</dbReference>
<dbReference type="Gene3D" id="3.40.50.300">
    <property type="entry name" value="P-loop containing nucleotide triphosphate hydrolases"/>
    <property type="match status" value="2"/>
</dbReference>
<evidence type="ECO:0000256" key="2">
    <source>
        <dbReference type="ARBA" id="ARBA00004123"/>
    </source>
</evidence>
<evidence type="ECO:0000259" key="15">
    <source>
        <dbReference type="PROSITE" id="PS51192"/>
    </source>
</evidence>
<dbReference type="PROSITE" id="PS51194">
    <property type="entry name" value="HELICASE_CTER"/>
    <property type="match status" value="1"/>
</dbReference>
<feature type="domain" description="Helicase ATP-binding" evidence="15">
    <location>
        <begin position="118"/>
        <end position="314"/>
    </location>
</feature>
<accession>A0A4Z0YRC9</accession>
<dbReference type="SMART" id="SM00487">
    <property type="entry name" value="DEXDc"/>
    <property type="match status" value="1"/>
</dbReference>
<evidence type="ECO:0000256" key="3">
    <source>
        <dbReference type="ARBA" id="ARBA00010379"/>
    </source>
</evidence>
<dbReference type="STRING" id="37992.A0A4Z0YRC9"/>
<feature type="region of interest" description="Disordered" evidence="14">
    <location>
        <begin position="777"/>
        <end position="800"/>
    </location>
</feature>
<evidence type="ECO:0000256" key="8">
    <source>
        <dbReference type="ARBA" id="ARBA00022806"/>
    </source>
</evidence>
<dbReference type="Proteomes" id="UP000297716">
    <property type="component" value="Unassembled WGS sequence"/>
</dbReference>
<evidence type="ECO:0000256" key="5">
    <source>
        <dbReference type="ARBA" id="ARBA00022517"/>
    </source>
</evidence>
<sequence length="929" mass="101953">MPRAASPALSENEVDILGSLLTDGDGTSHVKTKHAEAKDGFGFDVGELLDGDDGGNGDDDEAFIALKQAAAFRKNANLKGTSLKKGGGFQSMGLNGNLLKAITRVGFKVPTPIQRKTIPLILQRKDLLAMARTGSGKVQTLKAHSPNMGARALILSPSRELAIQTLSVTKNFTRGTDLKTMLCVGGDPLNEQFSNMTANPDIIIATPGRFLHLLVGMSTLKLVYDFIVFQEVVVLFSNGTNIFVEMNLNVTGLAKMQYVVFDEADRLFEMGFAAQLQEILHSLPPTRQTLLFSATLPSSVTEFVRAGCQDPVLVRLDADTKVSPDLEAAVLSVKGAEKLGTLLHILHDVIKIPTGLPEGVTDLPEDFSKKRKRGPDASHEKQKPSPYATIIFTSTSHHVEFLQTMLTHAGFAVSYVYGSLDQTARKTQVENFRKGRSNLLVVTDVAARGIDIPLLYNAINYSFPATPKLYIHRVGRVARAGMRGWAYSLVKDTDVPYLLDLQLFLGQTLVLGKEGHGAPNFTTDMVVGAPVRSQVENHIEWLNKLLGDETDLTALQRVSDKAEKLYLKTRNSASSQSARRSREIVASKGFSQVHPMYGEAISAVEDNRADMLAKISGFKPQETIFEIKKASKGGRTKEAEVVKSIRERFGPRRTAYKEDNEAESNEISDEDGPAGDEAGDVEDFDLEVDKEVSDNEQDGRDDDELMDSDSDVEPRTINAAETRGYGVHSGGQSNASGNFFEAARSATFDLTNDEGAKNFGAPTRAGLRWDKKGAKYVSRTNDEDGSRSQTKKGGVKMVRGESGVKIASTFQSGRFERWKKEQRVGRLPRIGESERRGPGSAAAGAHKGNTVGGGARYKHKQEKAPKAADKYRDDYHERKKRVADAKENRVGRFRDGDGNKKELKNADDVRKDRKVKELRRLKNARQPRK</sequence>
<keyword evidence="9" id="KW-0067">ATP-binding</keyword>
<evidence type="ECO:0000313" key="19">
    <source>
        <dbReference type="Proteomes" id="UP000297716"/>
    </source>
</evidence>
<evidence type="ECO:0000256" key="10">
    <source>
        <dbReference type="ARBA" id="ARBA00022884"/>
    </source>
</evidence>
<dbReference type="SUPFAM" id="SSF52540">
    <property type="entry name" value="P-loop containing nucleoside triphosphate hydrolases"/>
    <property type="match status" value="1"/>
</dbReference>
<feature type="domain" description="DEAD-box RNA helicase Q" evidence="17">
    <location>
        <begin position="87"/>
        <end position="115"/>
    </location>
</feature>
<dbReference type="InterPro" id="IPR050079">
    <property type="entry name" value="DEAD_box_RNA_helicase"/>
</dbReference>
<dbReference type="InterPro" id="IPR000629">
    <property type="entry name" value="RNA-helicase_DEAD-box_CS"/>
</dbReference>
<evidence type="ECO:0000256" key="11">
    <source>
        <dbReference type="ARBA" id="ARBA00023242"/>
    </source>
</evidence>
<comment type="subcellular location">
    <subcellularLocation>
        <location evidence="2">Nucleus</location>
    </subcellularLocation>
</comment>
<dbReference type="InterPro" id="IPR014014">
    <property type="entry name" value="RNA_helicase_DEAD_Q_motif"/>
</dbReference>
<evidence type="ECO:0000259" key="16">
    <source>
        <dbReference type="PROSITE" id="PS51194"/>
    </source>
</evidence>
<dbReference type="Pfam" id="PF00271">
    <property type="entry name" value="Helicase_C"/>
    <property type="match status" value="1"/>
</dbReference>
<dbReference type="GO" id="GO:0005730">
    <property type="term" value="C:nucleolus"/>
    <property type="evidence" value="ECO:0007669"/>
    <property type="project" value="UniProtKB-SubCell"/>
</dbReference>
<keyword evidence="5" id="KW-0690">Ribosome biogenesis</keyword>
<dbReference type="EMBL" id="SKBN01000161">
    <property type="protein sequence ID" value="TGJ81600.1"/>
    <property type="molecule type" value="Genomic_DNA"/>
</dbReference>
<dbReference type="InterPro" id="IPR011545">
    <property type="entry name" value="DEAD/DEAH_box_helicase_dom"/>
</dbReference>
<comment type="similarity">
    <text evidence="3">Belongs to the DEAD box helicase family. DDX54/DBP10 subfamily.</text>
</comment>
<feature type="region of interest" description="Disordered" evidence="14">
    <location>
        <begin position="361"/>
        <end position="383"/>
    </location>
</feature>
<feature type="compositionally biased region" description="Basic and acidic residues" evidence="14">
    <location>
        <begin position="815"/>
        <end position="837"/>
    </location>
</feature>
<evidence type="ECO:0000256" key="1">
    <source>
        <dbReference type="ARBA" id="ARBA00003706"/>
    </source>
</evidence>
<dbReference type="PROSITE" id="PS00039">
    <property type="entry name" value="DEAD_ATP_HELICASE"/>
    <property type="match status" value="1"/>
</dbReference>
<dbReference type="GO" id="GO:0042254">
    <property type="term" value="P:ribosome biogenesis"/>
    <property type="evidence" value="ECO:0007669"/>
    <property type="project" value="UniProtKB-KW"/>
</dbReference>
<dbReference type="GO" id="GO:0016887">
    <property type="term" value="F:ATP hydrolysis activity"/>
    <property type="evidence" value="ECO:0007669"/>
    <property type="project" value="RHEA"/>
</dbReference>
<dbReference type="SMART" id="SM00490">
    <property type="entry name" value="HELICc"/>
    <property type="match status" value="1"/>
</dbReference>
<dbReference type="GO" id="GO:0010467">
    <property type="term" value="P:gene expression"/>
    <property type="evidence" value="ECO:0007669"/>
    <property type="project" value="UniProtKB-ARBA"/>
</dbReference>
<keyword evidence="8" id="KW-0347">Helicase</keyword>
<comment type="catalytic activity">
    <reaction evidence="12">
        <text>ATP + H2O = ADP + phosphate + H(+)</text>
        <dbReference type="Rhea" id="RHEA:13065"/>
        <dbReference type="ChEBI" id="CHEBI:15377"/>
        <dbReference type="ChEBI" id="CHEBI:15378"/>
        <dbReference type="ChEBI" id="CHEBI:30616"/>
        <dbReference type="ChEBI" id="CHEBI:43474"/>
        <dbReference type="ChEBI" id="CHEBI:456216"/>
        <dbReference type="EC" id="3.6.4.13"/>
    </reaction>
</comment>
<evidence type="ECO:0000256" key="9">
    <source>
        <dbReference type="ARBA" id="ARBA00022840"/>
    </source>
</evidence>
<keyword evidence="10" id="KW-0694">RNA-binding</keyword>
<dbReference type="PROSITE" id="PS51195">
    <property type="entry name" value="Q_MOTIF"/>
    <property type="match status" value="1"/>
</dbReference>
<proteinExistence type="inferred from homology"/>
<organism evidence="18 19">
    <name type="scientific">Xylaria hypoxylon</name>
    <dbReference type="NCBI Taxonomy" id="37992"/>
    <lineage>
        <taxon>Eukaryota</taxon>
        <taxon>Fungi</taxon>
        <taxon>Dikarya</taxon>
        <taxon>Ascomycota</taxon>
        <taxon>Pezizomycotina</taxon>
        <taxon>Sordariomycetes</taxon>
        <taxon>Xylariomycetidae</taxon>
        <taxon>Xylariales</taxon>
        <taxon>Xylariaceae</taxon>
        <taxon>Xylaria</taxon>
    </lineage>
</organism>
<dbReference type="Pfam" id="PF00270">
    <property type="entry name" value="DEAD"/>
    <property type="match status" value="1"/>
</dbReference>
<dbReference type="GO" id="GO:0003724">
    <property type="term" value="F:RNA helicase activity"/>
    <property type="evidence" value="ECO:0007669"/>
    <property type="project" value="UniProtKB-EC"/>
</dbReference>
<dbReference type="GO" id="GO:0003723">
    <property type="term" value="F:RNA binding"/>
    <property type="evidence" value="ECO:0007669"/>
    <property type="project" value="UniProtKB-KW"/>
</dbReference>
<dbReference type="SMART" id="SM01123">
    <property type="entry name" value="DBP10CT"/>
    <property type="match status" value="1"/>
</dbReference>
<comment type="caution">
    <text evidence="18">The sequence shown here is derived from an EMBL/GenBank/DDBJ whole genome shotgun (WGS) entry which is preliminary data.</text>
</comment>